<dbReference type="PANTHER" id="PTHR34853">
    <property type="match status" value="1"/>
</dbReference>
<dbReference type="RefSeq" id="WP_330433082.1">
    <property type="nucleotide sequence ID" value="NZ_JAZDUF010000003.1"/>
</dbReference>
<keyword evidence="3" id="KW-1185">Reference proteome</keyword>
<keyword evidence="1" id="KW-0732">Signal</keyword>
<dbReference type="PIRSF" id="PIRSF029171">
    <property type="entry name" value="Esterase_LipA"/>
    <property type="match status" value="1"/>
</dbReference>
<evidence type="ECO:0000313" key="2">
    <source>
        <dbReference type="EMBL" id="MEE3851375.1"/>
    </source>
</evidence>
<organism evidence="2 3">
    <name type="scientific">Gordonia sesuvii</name>
    <dbReference type="NCBI Taxonomy" id="3116777"/>
    <lineage>
        <taxon>Bacteria</taxon>
        <taxon>Bacillati</taxon>
        <taxon>Actinomycetota</taxon>
        <taxon>Actinomycetes</taxon>
        <taxon>Mycobacteriales</taxon>
        <taxon>Gordoniaceae</taxon>
        <taxon>Gordonia</taxon>
    </lineage>
</organism>
<dbReference type="InterPro" id="IPR029058">
    <property type="entry name" value="AB_hydrolase_fold"/>
</dbReference>
<reference evidence="2 3" key="1">
    <citation type="submission" date="2024-01" db="EMBL/GenBank/DDBJ databases">
        <title>Draft genome sequence of Gordonia sp. LSe1-13.</title>
        <authorList>
            <person name="Suphannarot A."/>
            <person name="Mingma R."/>
        </authorList>
    </citation>
    <scope>NUCLEOTIDE SEQUENCE [LARGE SCALE GENOMIC DNA]</scope>
    <source>
        <strain evidence="2 3">LSe1-13</strain>
    </source>
</reference>
<gene>
    <name evidence="2" type="ORF">VZC37_13600</name>
</gene>
<dbReference type="PROSITE" id="PS51257">
    <property type="entry name" value="PROKAR_LIPOPROTEIN"/>
    <property type="match status" value="1"/>
</dbReference>
<name>A0ABU7MEB0_9ACTN</name>
<dbReference type="SUPFAM" id="SSF53474">
    <property type="entry name" value="alpha/beta-Hydrolases"/>
    <property type="match status" value="1"/>
</dbReference>
<comment type="caution">
    <text evidence="2">The sequence shown here is derived from an EMBL/GenBank/DDBJ whole genome shotgun (WGS) entry which is preliminary data.</text>
</comment>
<accession>A0ABU7MEB0</accession>
<evidence type="ECO:0000313" key="3">
    <source>
        <dbReference type="Proteomes" id="UP001347146"/>
    </source>
</evidence>
<dbReference type="InterPro" id="IPR005152">
    <property type="entry name" value="Lipase_secreted"/>
</dbReference>
<feature type="chain" id="PRO_5046906168" evidence="1">
    <location>
        <begin position="25"/>
        <end position="397"/>
    </location>
</feature>
<dbReference type="Proteomes" id="UP001347146">
    <property type="component" value="Unassembled WGS sequence"/>
</dbReference>
<proteinExistence type="predicted"/>
<dbReference type="Pfam" id="PF03583">
    <property type="entry name" value="LIP"/>
    <property type="match status" value="1"/>
</dbReference>
<dbReference type="EMBL" id="JAZDUF010000003">
    <property type="protein sequence ID" value="MEE3851375.1"/>
    <property type="molecule type" value="Genomic_DNA"/>
</dbReference>
<evidence type="ECO:0000256" key="1">
    <source>
        <dbReference type="SAM" id="SignalP"/>
    </source>
</evidence>
<protein>
    <submittedName>
        <fullName evidence="2">Lipase family protein</fullName>
    </submittedName>
</protein>
<feature type="signal peptide" evidence="1">
    <location>
        <begin position="1"/>
        <end position="24"/>
    </location>
</feature>
<dbReference type="PANTHER" id="PTHR34853:SF1">
    <property type="entry name" value="LIPASE 5"/>
    <property type="match status" value="1"/>
</dbReference>
<sequence length="397" mass="41446">MKSRRMLGVAAYGIAALLLISACAGEGSPDVQATSSGVTISADARDRQGEVVGTEPGLEQWAAALPAGTRATRIVYRSTSGVDGAGTAVSGAIFISSDERRPEDGWPLIAYAHGTTGISRDCAPSDRADMFGDLTAVDDFLRRGYAVVTTDYQGLGIRTGETPPHPYLEPHTAAYNVIDAVRAARSVEPDIGTEWFAVGASQGGAAAWATAEQYASYGDGSGDLVGAVAVAPLLDATYLVDNAQNGHLTTAQRYLYPLVVRGVAQADPQITISDHIASTGPAASCPLDRTALATQPAAASDAFVAVTPAAAERLRTTVGSYALPQESTEVPILAFYGSLDDIIPPDVMQITLQRGCSVGDQLTRVRRERQGHSLDPGPLMAKWMSDRLVGAPVPSDC</sequence>
<dbReference type="Gene3D" id="3.40.50.1820">
    <property type="entry name" value="alpha/beta hydrolase"/>
    <property type="match status" value="2"/>
</dbReference>